<accession>A0A565CDX4</accession>
<sequence length="130" mass="15189">MIKKERHEKQRQLVLETSARVLELTETFLGVSKLLHDQDVLVLSSQALQENSVALLLASASLVSPNFRIVPSSCRLQRRGFHDPQPDPRPYRLRLHHRTPFPKLSMSCETRKRRRETWEPPEEEVVELGW</sequence>
<feature type="region of interest" description="Disordered" evidence="1">
    <location>
        <begin position="104"/>
        <end position="130"/>
    </location>
</feature>
<evidence type="ECO:0000313" key="3">
    <source>
        <dbReference type="Proteomes" id="UP000489600"/>
    </source>
</evidence>
<keyword evidence="3" id="KW-1185">Reference proteome</keyword>
<feature type="compositionally biased region" description="Acidic residues" evidence="1">
    <location>
        <begin position="119"/>
        <end position="130"/>
    </location>
</feature>
<protein>
    <submittedName>
        <fullName evidence="2">Uncharacterized protein</fullName>
    </submittedName>
</protein>
<dbReference type="Proteomes" id="UP000489600">
    <property type="component" value="Unassembled WGS sequence"/>
</dbReference>
<name>A0A565CDX4_9BRAS</name>
<evidence type="ECO:0000256" key="1">
    <source>
        <dbReference type="SAM" id="MobiDB-lite"/>
    </source>
</evidence>
<dbReference type="AlphaFoldDB" id="A0A565CDX4"/>
<evidence type="ECO:0000313" key="2">
    <source>
        <dbReference type="EMBL" id="VVB11809.1"/>
    </source>
</evidence>
<comment type="caution">
    <text evidence="2">The sequence shown here is derived from an EMBL/GenBank/DDBJ whole genome shotgun (WGS) entry which is preliminary data.</text>
</comment>
<reference evidence="2" key="1">
    <citation type="submission" date="2019-07" db="EMBL/GenBank/DDBJ databases">
        <authorList>
            <person name="Dittberner H."/>
        </authorList>
    </citation>
    <scope>NUCLEOTIDE SEQUENCE [LARGE SCALE GENOMIC DNA]</scope>
</reference>
<organism evidence="2 3">
    <name type="scientific">Arabis nemorensis</name>
    <dbReference type="NCBI Taxonomy" id="586526"/>
    <lineage>
        <taxon>Eukaryota</taxon>
        <taxon>Viridiplantae</taxon>
        <taxon>Streptophyta</taxon>
        <taxon>Embryophyta</taxon>
        <taxon>Tracheophyta</taxon>
        <taxon>Spermatophyta</taxon>
        <taxon>Magnoliopsida</taxon>
        <taxon>eudicotyledons</taxon>
        <taxon>Gunneridae</taxon>
        <taxon>Pentapetalae</taxon>
        <taxon>rosids</taxon>
        <taxon>malvids</taxon>
        <taxon>Brassicales</taxon>
        <taxon>Brassicaceae</taxon>
        <taxon>Arabideae</taxon>
        <taxon>Arabis</taxon>
    </lineage>
</organism>
<gene>
    <name evidence="2" type="ORF">ANE_LOCUS22253</name>
</gene>
<proteinExistence type="predicted"/>
<dbReference type="EMBL" id="CABITT030000007">
    <property type="protein sequence ID" value="VVB11809.1"/>
    <property type="molecule type" value="Genomic_DNA"/>
</dbReference>